<feature type="domain" description="Complex 1 LYR protein" evidence="2">
    <location>
        <begin position="144"/>
        <end position="197"/>
    </location>
</feature>
<dbReference type="EMBL" id="JACBKZ010000011">
    <property type="protein sequence ID" value="KAF5939453.1"/>
    <property type="molecule type" value="Genomic_DNA"/>
</dbReference>
<keyword evidence="1" id="KW-0732">Signal</keyword>
<comment type="caution">
    <text evidence="3">The sequence shown here is derived from an EMBL/GenBank/DDBJ whole genome shotgun (WGS) entry which is preliminary data.</text>
</comment>
<protein>
    <recommendedName>
        <fullName evidence="2">Complex 1 LYR protein domain-containing protein</fullName>
    </recommendedName>
</protein>
<evidence type="ECO:0000256" key="1">
    <source>
        <dbReference type="SAM" id="SignalP"/>
    </source>
</evidence>
<dbReference type="Proteomes" id="UP000593564">
    <property type="component" value="Unassembled WGS sequence"/>
</dbReference>
<feature type="signal peptide" evidence="1">
    <location>
        <begin position="1"/>
        <end position="20"/>
    </location>
</feature>
<reference evidence="3 4" key="2">
    <citation type="submission" date="2020-07" db="EMBL/GenBank/DDBJ databases">
        <title>Genome assembly of wild tea tree DASZ reveals pedigree and selection history of tea varieties.</title>
        <authorList>
            <person name="Zhang W."/>
        </authorList>
    </citation>
    <scope>NUCLEOTIDE SEQUENCE [LARGE SCALE GENOMIC DNA]</scope>
    <source>
        <strain evidence="4">cv. G240</strain>
        <tissue evidence="3">Leaf</tissue>
    </source>
</reference>
<accession>A0A7J7GFB3</accession>
<keyword evidence="4" id="KW-1185">Reference proteome</keyword>
<name>A0A7J7GFB3_CAMSI</name>
<dbReference type="InterPro" id="IPR008011">
    <property type="entry name" value="Complex1_LYR_dom"/>
</dbReference>
<organism evidence="3 4">
    <name type="scientific">Camellia sinensis</name>
    <name type="common">Tea plant</name>
    <name type="synonym">Thea sinensis</name>
    <dbReference type="NCBI Taxonomy" id="4442"/>
    <lineage>
        <taxon>Eukaryota</taxon>
        <taxon>Viridiplantae</taxon>
        <taxon>Streptophyta</taxon>
        <taxon>Embryophyta</taxon>
        <taxon>Tracheophyta</taxon>
        <taxon>Spermatophyta</taxon>
        <taxon>Magnoliopsida</taxon>
        <taxon>eudicotyledons</taxon>
        <taxon>Gunneridae</taxon>
        <taxon>Pentapetalae</taxon>
        <taxon>asterids</taxon>
        <taxon>Ericales</taxon>
        <taxon>Theaceae</taxon>
        <taxon>Camellia</taxon>
    </lineage>
</organism>
<proteinExistence type="predicted"/>
<evidence type="ECO:0000313" key="4">
    <source>
        <dbReference type="Proteomes" id="UP000593564"/>
    </source>
</evidence>
<dbReference type="PANTHER" id="PTHR47579">
    <property type="entry name" value="COMPLEX 1 LYR PROTEIN"/>
    <property type="match status" value="1"/>
</dbReference>
<dbReference type="PANTHER" id="PTHR47579:SF3">
    <property type="entry name" value="COMPLEX 1 LYR PROTEIN DOMAIN-CONTAINING PROTEIN"/>
    <property type="match status" value="1"/>
</dbReference>
<dbReference type="Pfam" id="PF05347">
    <property type="entry name" value="Complex1_LYR"/>
    <property type="match status" value="1"/>
</dbReference>
<reference evidence="4" key="1">
    <citation type="journal article" date="2020" name="Nat. Commun.">
        <title>Genome assembly of wild tea tree DASZ reveals pedigree and selection history of tea varieties.</title>
        <authorList>
            <person name="Zhang W."/>
            <person name="Zhang Y."/>
            <person name="Qiu H."/>
            <person name="Guo Y."/>
            <person name="Wan H."/>
            <person name="Zhang X."/>
            <person name="Scossa F."/>
            <person name="Alseekh S."/>
            <person name="Zhang Q."/>
            <person name="Wang P."/>
            <person name="Xu L."/>
            <person name="Schmidt M.H."/>
            <person name="Jia X."/>
            <person name="Li D."/>
            <person name="Zhu A."/>
            <person name="Guo F."/>
            <person name="Chen W."/>
            <person name="Ni D."/>
            <person name="Usadel B."/>
            <person name="Fernie A.R."/>
            <person name="Wen W."/>
        </authorList>
    </citation>
    <scope>NUCLEOTIDE SEQUENCE [LARGE SCALE GENOMIC DNA]</scope>
    <source>
        <strain evidence="4">cv. G240</strain>
    </source>
</reference>
<evidence type="ECO:0000313" key="3">
    <source>
        <dbReference type="EMBL" id="KAF5939453.1"/>
    </source>
</evidence>
<gene>
    <name evidence="3" type="ORF">HYC85_023712</name>
</gene>
<sequence>MGRAHFSVCFDILFTVRVFSLSHSHFHSRSEFQHRKQLEIRVLRRSRWRLTQFSSVCFSENCWNYIREPDNFINELRRGTCSKICPVAKLTTTQHNTIQHNTKQHVSLSLSLSLGERLNRTASGSKSNMPPLQTALPPELANNAIRLYRECLRRAKYIGTWQYNTELVVDMVRQQFKKHMHETDSEKIQKLKDDAARGLINHMLYESEKMSGRKFSNST</sequence>
<dbReference type="CDD" id="cd20251">
    <property type="entry name" value="Complex1_LYR_SF"/>
    <property type="match status" value="1"/>
</dbReference>
<dbReference type="AlphaFoldDB" id="A0A7J7GFB3"/>
<evidence type="ECO:0000259" key="2">
    <source>
        <dbReference type="Pfam" id="PF05347"/>
    </source>
</evidence>
<feature type="chain" id="PRO_5029654538" description="Complex 1 LYR protein domain-containing protein" evidence="1">
    <location>
        <begin position="21"/>
        <end position="219"/>
    </location>
</feature>